<dbReference type="AlphaFoldDB" id="A0AAD9PYR1"/>
<accession>A0AAD9PYR1</accession>
<reference evidence="1" key="1">
    <citation type="journal article" date="2023" name="G3 (Bethesda)">
        <title>Whole genome assembly and annotation of the endangered Caribbean coral Acropora cervicornis.</title>
        <authorList>
            <person name="Selwyn J.D."/>
            <person name="Vollmer S.V."/>
        </authorList>
    </citation>
    <scope>NUCLEOTIDE SEQUENCE</scope>
    <source>
        <strain evidence="1">K2</strain>
    </source>
</reference>
<organism evidence="1 2">
    <name type="scientific">Acropora cervicornis</name>
    <name type="common">Staghorn coral</name>
    <dbReference type="NCBI Taxonomy" id="6130"/>
    <lineage>
        <taxon>Eukaryota</taxon>
        <taxon>Metazoa</taxon>
        <taxon>Cnidaria</taxon>
        <taxon>Anthozoa</taxon>
        <taxon>Hexacorallia</taxon>
        <taxon>Scleractinia</taxon>
        <taxon>Astrocoeniina</taxon>
        <taxon>Acroporidae</taxon>
        <taxon>Acropora</taxon>
    </lineage>
</organism>
<name>A0AAD9PYR1_ACRCE</name>
<dbReference type="Proteomes" id="UP001249851">
    <property type="component" value="Unassembled WGS sequence"/>
</dbReference>
<sequence length="109" mass="12487">MKSIAEHKSKLSGLFQIQSSRCLLLVDRCNGQNIGCVKETTVVLQFWTNTHRNEYTGVAPSRQDISEIAKNLQWTRPVFSIIARFTERHTPRNLNNKDLKFNRGGGKKN</sequence>
<dbReference type="EMBL" id="JARQWQ010000101">
    <property type="protein sequence ID" value="KAK2551140.1"/>
    <property type="molecule type" value="Genomic_DNA"/>
</dbReference>
<reference evidence="1" key="2">
    <citation type="journal article" date="2023" name="Science">
        <title>Genomic signatures of disease resistance in endangered staghorn corals.</title>
        <authorList>
            <person name="Vollmer S.V."/>
            <person name="Selwyn J.D."/>
            <person name="Despard B.A."/>
            <person name="Roesel C.L."/>
        </authorList>
    </citation>
    <scope>NUCLEOTIDE SEQUENCE</scope>
    <source>
        <strain evidence="1">K2</strain>
    </source>
</reference>
<comment type="caution">
    <text evidence="1">The sequence shown here is derived from an EMBL/GenBank/DDBJ whole genome shotgun (WGS) entry which is preliminary data.</text>
</comment>
<gene>
    <name evidence="1" type="ORF">P5673_028068</name>
</gene>
<protein>
    <submittedName>
        <fullName evidence="1">Uncharacterized protein</fullName>
    </submittedName>
</protein>
<evidence type="ECO:0000313" key="1">
    <source>
        <dbReference type="EMBL" id="KAK2551140.1"/>
    </source>
</evidence>
<proteinExistence type="predicted"/>
<keyword evidence="2" id="KW-1185">Reference proteome</keyword>
<evidence type="ECO:0000313" key="2">
    <source>
        <dbReference type="Proteomes" id="UP001249851"/>
    </source>
</evidence>